<dbReference type="InterPro" id="IPR050347">
    <property type="entry name" value="Bact_Beta-galactosidase"/>
</dbReference>
<keyword evidence="8" id="KW-1185">Reference proteome</keyword>
<dbReference type="GO" id="GO:0005990">
    <property type="term" value="P:lactose catabolic process"/>
    <property type="evidence" value="ECO:0007669"/>
    <property type="project" value="TreeGrafter"/>
</dbReference>
<dbReference type="Proteomes" id="UP000436088">
    <property type="component" value="Unassembled WGS sequence"/>
</dbReference>
<evidence type="ECO:0000256" key="4">
    <source>
        <dbReference type="ARBA" id="ARBA00022801"/>
    </source>
</evidence>
<evidence type="ECO:0000259" key="6">
    <source>
        <dbReference type="Pfam" id="PF02837"/>
    </source>
</evidence>
<evidence type="ECO:0000313" key="7">
    <source>
        <dbReference type="EMBL" id="KAE8655542.1"/>
    </source>
</evidence>
<evidence type="ECO:0000256" key="3">
    <source>
        <dbReference type="ARBA" id="ARBA00012756"/>
    </source>
</evidence>
<dbReference type="SUPFAM" id="SSF49785">
    <property type="entry name" value="Galactose-binding domain-like"/>
    <property type="match status" value="1"/>
</dbReference>
<organism evidence="7 8">
    <name type="scientific">Hibiscus syriacus</name>
    <name type="common">Rose of Sharon</name>
    <dbReference type="NCBI Taxonomy" id="106335"/>
    <lineage>
        <taxon>Eukaryota</taxon>
        <taxon>Viridiplantae</taxon>
        <taxon>Streptophyta</taxon>
        <taxon>Embryophyta</taxon>
        <taxon>Tracheophyta</taxon>
        <taxon>Spermatophyta</taxon>
        <taxon>Magnoliopsida</taxon>
        <taxon>eudicotyledons</taxon>
        <taxon>Gunneridae</taxon>
        <taxon>Pentapetalae</taxon>
        <taxon>rosids</taxon>
        <taxon>malvids</taxon>
        <taxon>Malvales</taxon>
        <taxon>Malvaceae</taxon>
        <taxon>Malvoideae</taxon>
        <taxon>Hibiscus</taxon>
    </lineage>
</organism>
<comment type="catalytic activity">
    <reaction evidence="1">
        <text>Hydrolysis of terminal non-reducing beta-D-galactose residues in beta-D-galactosides.</text>
        <dbReference type="EC" id="3.2.1.23"/>
    </reaction>
</comment>
<dbReference type="GO" id="GO:0004565">
    <property type="term" value="F:beta-galactosidase activity"/>
    <property type="evidence" value="ECO:0007669"/>
    <property type="project" value="UniProtKB-EC"/>
</dbReference>
<feature type="domain" description="Glycosyl hydrolases family 2 sugar binding" evidence="6">
    <location>
        <begin position="88"/>
        <end position="200"/>
    </location>
</feature>
<proteinExistence type="inferred from homology"/>
<dbReference type="GO" id="GO:0009341">
    <property type="term" value="C:beta-galactosidase complex"/>
    <property type="evidence" value="ECO:0007669"/>
    <property type="project" value="TreeGrafter"/>
</dbReference>
<dbReference type="InterPro" id="IPR008979">
    <property type="entry name" value="Galactose-bd-like_sf"/>
</dbReference>
<accession>A0A6A2WBW0</accession>
<sequence length="212" mass="24482">MASLVISQLAFPSENGYKVWEDPSFIKWRKRDPHVNLHCHESVEGSLKYWYERNKVDLSISNSAVWNDEAVQSAVDSAAFWVKGLPFVKSLSGYWKFLLVSNPAAVPKNFYESEFKDSDWKTLPVPSNWQLHGFDQPIYTNIVYPFPLDPPHVPIDNPTGCYRTYFHIPKEWKGRRILLHFEGVDSAFFAWVNGVPVGYRSVRIVDCPQSLK</sequence>
<keyword evidence="4" id="KW-0378">Hydrolase</keyword>
<dbReference type="AlphaFoldDB" id="A0A6A2WBW0"/>
<protein>
    <recommendedName>
        <fullName evidence="3">beta-galactosidase</fullName>
        <ecNumber evidence="3">3.2.1.23</ecNumber>
    </recommendedName>
</protein>
<dbReference type="EC" id="3.2.1.23" evidence="3"/>
<evidence type="ECO:0000256" key="1">
    <source>
        <dbReference type="ARBA" id="ARBA00001412"/>
    </source>
</evidence>
<evidence type="ECO:0000256" key="2">
    <source>
        <dbReference type="ARBA" id="ARBA00007401"/>
    </source>
</evidence>
<dbReference type="PANTHER" id="PTHR46323:SF2">
    <property type="entry name" value="BETA-GALACTOSIDASE"/>
    <property type="match status" value="1"/>
</dbReference>
<evidence type="ECO:0000313" key="8">
    <source>
        <dbReference type="Proteomes" id="UP000436088"/>
    </source>
</evidence>
<keyword evidence="5" id="KW-0326">Glycosidase</keyword>
<comment type="caution">
    <text evidence="7">The sequence shown here is derived from an EMBL/GenBank/DDBJ whole genome shotgun (WGS) entry which is preliminary data.</text>
</comment>
<dbReference type="InterPro" id="IPR006104">
    <property type="entry name" value="Glyco_hydro_2_N"/>
</dbReference>
<dbReference type="EMBL" id="VEPZ02001778">
    <property type="protein sequence ID" value="KAE8655542.1"/>
    <property type="molecule type" value="Genomic_DNA"/>
</dbReference>
<dbReference type="Pfam" id="PF02837">
    <property type="entry name" value="Glyco_hydro_2_N"/>
    <property type="match status" value="1"/>
</dbReference>
<dbReference type="PANTHER" id="PTHR46323">
    <property type="entry name" value="BETA-GALACTOSIDASE"/>
    <property type="match status" value="1"/>
</dbReference>
<dbReference type="Gene3D" id="2.60.120.260">
    <property type="entry name" value="Galactose-binding domain-like"/>
    <property type="match status" value="1"/>
</dbReference>
<evidence type="ECO:0000256" key="5">
    <source>
        <dbReference type="ARBA" id="ARBA00023295"/>
    </source>
</evidence>
<gene>
    <name evidence="7" type="ORF">F3Y22_tig00117026pilonHSYRG00147</name>
</gene>
<comment type="similarity">
    <text evidence="2">Belongs to the glycosyl hydrolase 2 family.</text>
</comment>
<reference evidence="7" key="1">
    <citation type="submission" date="2019-09" db="EMBL/GenBank/DDBJ databases">
        <title>Draft genome information of white flower Hibiscus syriacus.</title>
        <authorList>
            <person name="Kim Y.-M."/>
        </authorList>
    </citation>
    <scope>NUCLEOTIDE SEQUENCE [LARGE SCALE GENOMIC DNA]</scope>
    <source>
        <strain evidence="7">YM2019G1</strain>
    </source>
</reference>
<name>A0A6A2WBW0_HIBSY</name>